<reference evidence="2" key="2">
    <citation type="submission" date="2023-06" db="EMBL/GenBank/DDBJ databases">
        <authorList>
            <consortium name="Lawrence Berkeley National Laboratory"/>
            <person name="Haridas S."/>
            <person name="Hensen N."/>
            <person name="Bonometti L."/>
            <person name="Westerberg I."/>
            <person name="Brannstrom I.O."/>
            <person name="Guillou S."/>
            <person name="Cros-Aarteil S."/>
            <person name="Calhoun S."/>
            <person name="Kuo A."/>
            <person name="Mondo S."/>
            <person name="Pangilinan J."/>
            <person name="Riley R."/>
            <person name="Labutti K."/>
            <person name="Andreopoulos B."/>
            <person name="Lipzen A."/>
            <person name="Chen C."/>
            <person name="Yanf M."/>
            <person name="Daum C."/>
            <person name="Ng V."/>
            <person name="Clum A."/>
            <person name="Steindorff A."/>
            <person name="Ohm R."/>
            <person name="Martin F."/>
            <person name="Silar P."/>
            <person name="Natvig D."/>
            <person name="Lalanne C."/>
            <person name="Gautier V."/>
            <person name="Ament-Velasquez S.L."/>
            <person name="Kruys A."/>
            <person name="Hutchinson M.I."/>
            <person name="Powell A.J."/>
            <person name="Barry K."/>
            <person name="Miller A.N."/>
            <person name="Grigoriev I.V."/>
            <person name="Debuchy R."/>
            <person name="Gladieux P."/>
            <person name="Thoren M.H."/>
            <person name="Johannesson H."/>
        </authorList>
    </citation>
    <scope>NUCLEOTIDE SEQUENCE</scope>
    <source>
        <strain evidence="2">CBS 168.71</strain>
    </source>
</reference>
<evidence type="ECO:0000256" key="1">
    <source>
        <dbReference type="SAM" id="MobiDB-lite"/>
    </source>
</evidence>
<dbReference type="GeneID" id="87834882"/>
<dbReference type="SUPFAM" id="SSF54637">
    <property type="entry name" value="Thioesterase/thiol ester dehydrase-isomerase"/>
    <property type="match status" value="1"/>
</dbReference>
<evidence type="ECO:0000313" key="3">
    <source>
        <dbReference type="Proteomes" id="UP001278766"/>
    </source>
</evidence>
<dbReference type="InterPro" id="IPR050563">
    <property type="entry name" value="4-hydroxybenzoyl-CoA_TE"/>
</dbReference>
<comment type="caution">
    <text evidence="2">The sequence shown here is derived from an EMBL/GenBank/DDBJ whole genome shotgun (WGS) entry which is preliminary data.</text>
</comment>
<dbReference type="EMBL" id="JAUEPN010000003">
    <property type="protein sequence ID" value="KAK3297188.1"/>
    <property type="molecule type" value="Genomic_DNA"/>
</dbReference>
<protein>
    <submittedName>
        <fullName evidence="2">Thioesterase-like superfamily-domain-containing protein</fullName>
    </submittedName>
</protein>
<dbReference type="Gene3D" id="3.10.129.10">
    <property type="entry name" value="Hotdog Thioesterase"/>
    <property type="match status" value="1"/>
</dbReference>
<dbReference type="CDD" id="cd00586">
    <property type="entry name" value="4HBT"/>
    <property type="match status" value="1"/>
</dbReference>
<proteinExistence type="predicted"/>
<feature type="region of interest" description="Disordered" evidence="1">
    <location>
        <begin position="33"/>
        <end position="53"/>
    </location>
</feature>
<name>A0AAE0HIG8_9PEZI</name>
<dbReference type="GO" id="GO:0047617">
    <property type="term" value="F:fatty acyl-CoA hydrolase activity"/>
    <property type="evidence" value="ECO:0007669"/>
    <property type="project" value="TreeGrafter"/>
</dbReference>
<accession>A0AAE0HIG8</accession>
<gene>
    <name evidence="2" type="ORF">B0H64DRAFT_120097</name>
</gene>
<feature type="compositionally biased region" description="Polar residues" evidence="1">
    <location>
        <begin position="37"/>
        <end position="53"/>
    </location>
</feature>
<dbReference type="Pfam" id="PF13279">
    <property type="entry name" value="4HBT_2"/>
    <property type="match status" value="1"/>
</dbReference>
<reference evidence="2" key="1">
    <citation type="journal article" date="2023" name="Mol. Phylogenet. Evol.">
        <title>Genome-scale phylogeny and comparative genomics of the fungal order Sordariales.</title>
        <authorList>
            <person name="Hensen N."/>
            <person name="Bonometti L."/>
            <person name="Westerberg I."/>
            <person name="Brannstrom I.O."/>
            <person name="Guillou S."/>
            <person name="Cros-Aarteil S."/>
            <person name="Calhoun S."/>
            <person name="Haridas S."/>
            <person name="Kuo A."/>
            <person name="Mondo S."/>
            <person name="Pangilinan J."/>
            <person name="Riley R."/>
            <person name="LaButti K."/>
            <person name="Andreopoulos B."/>
            <person name="Lipzen A."/>
            <person name="Chen C."/>
            <person name="Yan M."/>
            <person name="Daum C."/>
            <person name="Ng V."/>
            <person name="Clum A."/>
            <person name="Steindorff A."/>
            <person name="Ohm R.A."/>
            <person name="Martin F."/>
            <person name="Silar P."/>
            <person name="Natvig D.O."/>
            <person name="Lalanne C."/>
            <person name="Gautier V."/>
            <person name="Ament-Velasquez S.L."/>
            <person name="Kruys A."/>
            <person name="Hutchinson M.I."/>
            <person name="Powell A.J."/>
            <person name="Barry K."/>
            <person name="Miller A.N."/>
            <person name="Grigoriev I.V."/>
            <person name="Debuchy R."/>
            <person name="Gladieux P."/>
            <person name="Hiltunen Thoren M."/>
            <person name="Johannesson H."/>
        </authorList>
    </citation>
    <scope>NUCLEOTIDE SEQUENCE</scope>
    <source>
        <strain evidence="2">CBS 168.71</strain>
    </source>
</reference>
<evidence type="ECO:0000313" key="2">
    <source>
        <dbReference type="EMBL" id="KAK3297188.1"/>
    </source>
</evidence>
<dbReference type="RefSeq" id="XP_062660702.1">
    <property type="nucleotide sequence ID" value="XM_062797934.1"/>
</dbReference>
<dbReference type="AlphaFoldDB" id="A0AAE0HIG8"/>
<dbReference type="Proteomes" id="UP001278766">
    <property type="component" value="Unassembled WGS sequence"/>
</dbReference>
<organism evidence="2 3">
    <name type="scientific">Chaetomium fimeti</name>
    <dbReference type="NCBI Taxonomy" id="1854472"/>
    <lineage>
        <taxon>Eukaryota</taxon>
        <taxon>Fungi</taxon>
        <taxon>Dikarya</taxon>
        <taxon>Ascomycota</taxon>
        <taxon>Pezizomycotina</taxon>
        <taxon>Sordariomycetes</taxon>
        <taxon>Sordariomycetidae</taxon>
        <taxon>Sordariales</taxon>
        <taxon>Chaetomiaceae</taxon>
        <taxon>Chaetomium</taxon>
    </lineage>
</organism>
<dbReference type="PANTHER" id="PTHR31793">
    <property type="entry name" value="4-HYDROXYBENZOYL-COA THIOESTERASE FAMILY MEMBER"/>
    <property type="match status" value="1"/>
</dbReference>
<dbReference type="PANTHER" id="PTHR31793:SF39">
    <property type="entry name" value="THIOESTERASE_THIOL ESTER DEHYDRASE-ISOMERASE"/>
    <property type="match status" value="1"/>
</dbReference>
<keyword evidence="3" id="KW-1185">Reference proteome</keyword>
<sequence length="298" mass="33550">MAARPTTTKLAGSACRRAYPLSLRRPFSAAAARASSNQTSLNPQETSLSLPPSRWTSELPARIGKCLSFGCNAQQVSQAAAVLRVIATEWKDLLASSEGFLTGGRRGLDAREIAWGEMDTFAHVNNVNYYRYAESARVNWITNFAVHVDPAHRKQWRELMSPISTGLIMRSLKADFKFPMVYPDRISVYHKLRTRPEGEPAAPSSFYLDCVVLSHRHRRVACRLEEDIVIYDYKKAGKTGMPGFMLDMFQETWKLQEQAILQARSRIWELHAAVDRLEGETWNRPDAVEDMGGAKGSK</sequence>
<dbReference type="InterPro" id="IPR029069">
    <property type="entry name" value="HotDog_dom_sf"/>
</dbReference>